<sequence>MFKPLPESKLKSSNLWPNPNTAFFTVLYEKLPICVLNRFVFLVVIDVVV</sequence>
<name>X1JFE5_9ZZZZ</name>
<accession>X1JFE5</accession>
<gene>
    <name evidence="1" type="ORF">S03H2_64152</name>
</gene>
<organism evidence="1">
    <name type="scientific">marine sediment metagenome</name>
    <dbReference type="NCBI Taxonomy" id="412755"/>
    <lineage>
        <taxon>unclassified sequences</taxon>
        <taxon>metagenomes</taxon>
        <taxon>ecological metagenomes</taxon>
    </lineage>
</organism>
<reference evidence="1" key="1">
    <citation type="journal article" date="2014" name="Front. Microbiol.">
        <title>High frequency of phylogenetically diverse reductive dehalogenase-homologous genes in deep subseafloor sedimentary metagenomes.</title>
        <authorList>
            <person name="Kawai M."/>
            <person name="Futagami T."/>
            <person name="Toyoda A."/>
            <person name="Takaki Y."/>
            <person name="Nishi S."/>
            <person name="Hori S."/>
            <person name="Arai W."/>
            <person name="Tsubouchi T."/>
            <person name="Morono Y."/>
            <person name="Uchiyama I."/>
            <person name="Ito T."/>
            <person name="Fujiyama A."/>
            <person name="Inagaki F."/>
            <person name="Takami H."/>
        </authorList>
    </citation>
    <scope>NUCLEOTIDE SEQUENCE</scope>
    <source>
        <strain evidence="1">Expedition CK06-06</strain>
    </source>
</reference>
<evidence type="ECO:0000313" key="1">
    <source>
        <dbReference type="EMBL" id="GAH77039.1"/>
    </source>
</evidence>
<proteinExistence type="predicted"/>
<dbReference type="EMBL" id="BARU01041639">
    <property type="protein sequence ID" value="GAH77039.1"/>
    <property type="molecule type" value="Genomic_DNA"/>
</dbReference>
<comment type="caution">
    <text evidence="1">The sequence shown here is derived from an EMBL/GenBank/DDBJ whole genome shotgun (WGS) entry which is preliminary data.</text>
</comment>
<protein>
    <submittedName>
        <fullName evidence="1">Uncharacterized protein</fullName>
    </submittedName>
</protein>
<dbReference type="AlphaFoldDB" id="X1JFE5"/>